<evidence type="ECO:0000256" key="1">
    <source>
        <dbReference type="SAM" id="Phobius"/>
    </source>
</evidence>
<evidence type="ECO:0000313" key="3">
    <source>
        <dbReference type="Proteomes" id="UP000295680"/>
    </source>
</evidence>
<organism evidence="2 3">
    <name type="scientific">Actinocrispum wychmicini</name>
    <dbReference type="NCBI Taxonomy" id="1213861"/>
    <lineage>
        <taxon>Bacteria</taxon>
        <taxon>Bacillati</taxon>
        <taxon>Actinomycetota</taxon>
        <taxon>Actinomycetes</taxon>
        <taxon>Pseudonocardiales</taxon>
        <taxon>Pseudonocardiaceae</taxon>
        <taxon>Actinocrispum</taxon>
    </lineage>
</organism>
<sequence>MLTIRSGRHPHEIVLLAFTLLSGLTGFFGYSQAASNAILLLLPRAYGQAFYLGLAASAAIALAGICWRGIVGPLVERAGLLINTGLYLFFALAIFTVGGVRGVGFGFTLIAFSVANVVRVLQIRRDLRAIRAAAMVTDSTDQLE</sequence>
<protein>
    <submittedName>
        <fullName evidence="2">Uncharacterized protein</fullName>
    </submittedName>
</protein>
<dbReference type="RefSeq" id="WP_132120897.1">
    <property type="nucleotide sequence ID" value="NZ_SLWS01000006.1"/>
</dbReference>
<keyword evidence="1" id="KW-1133">Transmembrane helix</keyword>
<dbReference type="OrthoDB" id="9975860at2"/>
<proteinExistence type="predicted"/>
<dbReference type="EMBL" id="SLWS01000006">
    <property type="protein sequence ID" value="TCO57113.1"/>
    <property type="molecule type" value="Genomic_DNA"/>
</dbReference>
<dbReference type="AlphaFoldDB" id="A0A4R2JC56"/>
<feature type="transmembrane region" description="Helical" evidence="1">
    <location>
        <begin position="49"/>
        <end position="71"/>
    </location>
</feature>
<keyword evidence="3" id="KW-1185">Reference proteome</keyword>
<feature type="transmembrane region" description="Helical" evidence="1">
    <location>
        <begin position="103"/>
        <end position="121"/>
    </location>
</feature>
<keyword evidence="1" id="KW-0472">Membrane</keyword>
<accession>A0A4R2JC56</accession>
<reference evidence="2 3" key="1">
    <citation type="submission" date="2019-03" db="EMBL/GenBank/DDBJ databases">
        <title>Genomic Encyclopedia of Type Strains, Phase IV (KMG-IV): sequencing the most valuable type-strain genomes for metagenomic binning, comparative biology and taxonomic classification.</title>
        <authorList>
            <person name="Goeker M."/>
        </authorList>
    </citation>
    <scope>NUCLEOTIDE SEQUENCE [LARGE SCALE GENOMIC DNA]</scope>
    <source>
        <strain evidence="2 3">DSM 45934</strain>
    </source>
</reference>
<gene>
    <name evidence="2" type="ORF">EV192_106590</name>
</gene>
<dbReference type="Proteomes" id="UP000295680">
    <property type="component" value="Unassembled WGS sequence"/>
</dbReference>
<evidence type="ECO:0000313" key="2">
    <source>
        <dbReference type="EMBL" id="TCO57113.1"/>
    </source>
</evidence>
<keyword evidence="1" id="KW-0812">Transmembrane</keyword>
<comment type="caution">
    <text evidence="2">The sequence shown here is derived from an EMBL/GenBank/DDBJ whole genome shotgun (WGS) entry which is preliminary data.</text>
</comment>
<feature type="transmembrane region" description="Helical" evidence="1">
    <location>
        <begin position="78"/>
        <end position="97"/>
    </location>
</feature>
<name>A0A4R2JC56_9PSEU</name>